<dbReference type="InParanoid" id="G5B3H6"/>
<dbReference type="GO" id="GO:0009117">
    <property type="term" value="P:nucleotide metabolic process"/>
    <property type="evidence" value="ECO:0007669"/>
    <property type="project" value="UniProtKB-KW"/>
</dbReference>
<dbReference type="GO" id="GO:0046872">
    <property type="term" value="F:metal ion binding"/>
    <property type="evidence" value="ECO:0007669"/>
    <property type="project" value="UniProtKB-KW"/>
</dbReference>
<proteinExistence type="inferred from homology"/>
<feature type="domain" description="Adenosine deaminase" evidence="8">
    <location>
        <begin position="69"/>
        <end position="159"/>
    </location>
</feature>
<dbReference type="EMBL" id="JH168255">
    <property type="protein sequence ID" value="EHB03837.1"/>
    <property type="molecule type" value="Genomic_DNA"/>
</dbReference>
<evidence type="ECO:0000313" key="10">
    <source>
        <dbReference type="Proteomes" id="UP000006813"/>
    </source>
</evidence>
<comment type="similarity">
    <text evidence="2">Belongs to the metallo-dependent hydrolases superfamily. Adenosine and AMP deaminases family.</text>
</comment>
<comment type="catalytic activity">
    <reaction evidence="7">
        <text>N(6)-methyl-AMP + H2O + H(+) = IMP + methylamine</text>
        <dbReference type="Rhea" id="RHEA:16001"/>
        <dbReference type="ChEBI" id="CHEBI:15377"/>
        <dbReference type="ChEBI" id="CHEBI:15378"/>
        <dbReference type="ChEBI" id="CHEBI:58053"/>
        <dbReference type="ChEBI" id="CHEBI:59338"/>
        <dbReference type="ChEBI" id="CHEBI:144842"/>
    </reaction>
    <physiologicalReaction direction="left-to-right" evidence="7">
        <dbReference type="Rhea" id="RHEA:16002"/>
    </physiologicalReaction>
</comment>
<evidence type="ECO:0000259" key="8">
    <source>
        <dbReference type="Pfam" id="PF00962"/>
    </source>
</evidence>
<protein>
    <submittedName>
        <fullName evidence="9">Adenosine deaminase-like protein</fullName>
    </submittedName>
</protein>
<keyword evidence="5" id="KW-0862">Zinc</keyword>
<keyword evidence="6" id="KW-0546">Nucleotide metabolism</keyword>
<dbReference type="GO" id="GO:0004000">
    <property type="term" value="F:adenosine deaminase activity"/>
    <property type="evidence" value="ECO:0007669"/>
    <property type="project" value="TreeGrafter"/>
</dbReference>
<evidence type="ECO:0000256" key="2">
    <source>
        <dbReference type="ARBA" id="ARBA00006676"/>
    </source>
</evidence>
<dbReference type="InterPro" id="IPR032466">
    <property type="entry name" value="Metal_Hydrolase"/>
</dbReference>
<sequence length="161" mass="18399">MFHATRDLGRAYDVSFSSREIPQKAAFNKCSEKQEHYEDIAQPAPSCSPGCSSMDDSSTMKKKLIAKKPNLDINNQMTMIDKGKKRTLEECFQMFQIIHQLTTEPEDILLVTKDVIKEFANDGVKYLELRSTPRRENATGMTKKIYVESILETVQTCLRNV</sequence>
<evidence type="ECO:0000256" key="3">
    <source>
        <dbReference type="ARBA" id="ARBA00022723"/>
    </source>
</evidence>
<comment type="cofactor">
    <cofactor evidence="1">
        <name>Zn(2+)</name>
        <dbReference type="ChEBI" id="CHEBI:29105"/>
    </cofactor>
</comment>
<dbReference type="PANTHER" id="PTHR11409">
    <property type="entry name" value="ADENOSINE DEAMINASE"/>
    <property type="match status" value="1"/>
</dbReference>
<dbReference type="STRING" id="10181.G5B3H6"/>
<keyword evidence="4" id="KW-0378">Hydrolase</keyword>
<evidence type="ECO:0000256" key="6">
    <source>
        <dbReference type="ARBA" id="ARBA00023080"/>
    </source>
</evidence>
<dbReference type="Gene3D" id="3.20.20.140">
    <property type="entry name" value="Metal-dependent hydrolases"/>
    <property type="match status" value="1"/>
</dbReference>
<dbReference type="Proteomes" id="UP000006813">
    <property type="component" value="Unassembled WGS sequence"/>
</dbReference>
<dbReference type="GO" id="GO:0006154">
    <property type="term" value="P:adenosine catabolic process"/>
    <property type="evidence" value="ECO:0007669"/>
    <property type="project" value="TreeGrafter"/>
</dbReference>
<dbReference type="Pfam" id="PF00962">
    <property type="entry name" value="A_deaminase"/>
    <property type="match status" value="1"/>
</dbReference>
<organism evidence="9 10">
    <name type="scientific">Heterocephalus glaber</name>
    <name type="common">Naked mole rat</name>
    <dbReference type="NCBI Taxonomy" id="10181"/>
    <lineage>
        <taxon>Eukaryota</taxon>
        <taxon>Metazoa</taxon>
        <taxon>Chordata</taxon>
        <taxon>Craniata</taxon>
        <taxon>Vertebrata</taxon>
        <taxon>Euteleostomi</taxon>
        <taxon>Mammalia</taxon>
        <taxon>Eutheria</taxon>
        <taxon>Euarchontoglires</taxon>
        <taxon>Glires</taxon>
        <taxon>Rodentia</taxon>
        <taxon>Hystricomorpha</taxon>
        <taxon>Bathyergidae</taxon>
        <taxon>Heterocephalus</taxon>
    </lineage>
</organism>
<name>G5B3H6_HETGA</name>
<dbReference type="GO" id="GO:0046103">
    <property type="term" value="P:inosine biosynthetic process"/>
    <property type="evidence" value="ECO:0007669"/>
    <property type="project" value="TreeGrafter"/>
</dbReference>
<evidence type="ECO:0000256" key="1">
    <source>
        <dbReference type="ARBA" id="ARBA00001947"/>
    </source>
</evidence>
<dbReference type="SUPFAM" id="SSF51556">
    <property type="entry name" value="Metallo-dependent hydrolases"/>
    <property type="match status" value="1"/>
</dbReference>
<gene>
    <name evidence="9" type="ORF">GW7_11542</name>
</gene>
<dbReference type="InterPro" id="IPR001365">
    <property type="entry name" value="A_deaminase_dom"/>
</dbReference>
<dbReference type="PANTHER" id="PTHR11409:SF42">
    <property type="entry name" value="ADENOSINE DEAMINASE-LIKE PROTEIN"/>
    <property type="match status" value="1"/>
</dbReference>
<keyword evidence="3" id="KW-0479">Metal-binding</keyword>
<evidence type="ECO:0000256" key="5">
    <source>
        <dbReference type="ARBA" id="ARBA00022833"/>
    </source>
</evidence>
<evidence type="ECO:0000256" key="4">
    <source>
        <dbReference type="ARBA" id="ARBA00022801"/>
    </source>
</evidence>
<evidence type="ECO:0000256" key="7">
    <source>
        <dbReference type="ARBA" id="ARBA00048787"/>
    </source>
</evidence>
<dbReference type="InterPro" id="IPR006330">
    <property type="entry name" value="Ado/ade_deaminase"/>
</dbReference>
<accession>G5B3H6</accession>
<reference evidence="9 10" key="1">
    <citation type="journal article" date="2011" name="Nature">
        <title>Genome sequencing reveals insights into physiology and longevity of the naked mole rat.</title>
        <authorList>
            <person name="Kim E.B."/>
            <person name="Fang X."/>
            <person name="Fushan A.A."/>
            <person name="Huang Z."/>
            <person name="Lobanov A.V."/>
            <person name="Han L."/>
            <person name="Marino S.M."/>
            <person name="Sun X."/>
            <person name="Turanov A.A."/>
            <person name="Yang P."/>
            <person name="Yim S.H."/>
            <person name="Zhao X."/>
            <person name="Kasaikina M.V."/>
            <person name="Stoletzki N."/>
            <person name="Peng C."/>
            <person name="Polak P."/>
            <person name="Xiong Z."/>
            <person name="Kiezun A."/>
            <person name="Zhu Y."/>
            <person name="Chen Y."/>
            <person name="Kryukov G.V."/>
            <person name="Zhang Q."/>
            <person name="Peshkin L."/>
            <person name="Yang L."/>
            <person name="Bronson R.T."/>
            <person name="Buffenstein R."/>
            <person name="Wang B."/>
            <person name="Han C."/>
            <person name="Li Q."/>
            <person name="Chen L."/>
            <person name="Zhao W."/>
            <person name="Sunyaev S.R."/>
            <person name="Park T.J."/>
            <person name="Zhang G."/>
            <person name="Wang J."/>
            <person name="Gladyshev V.N."/>
        </authorList>
    </citation>
    <scope>NUCLEOTIDE SEQUENCE [LARGE SCALE GENOMIC DNA]</scope>
</reference>
<dbReference type="AlphaFoldDB" id="G5B3H6"/>
<evidence type="ECO:0000313" key="9">
    <source>
        <dbReference type="EMBL" id="EHB03837.1"/>
    </source>
</evidence>